<dbReference type="Proteomes" id="UP001253851">
    <property type="component" value="Unassembled WGS sequence"/>
</dbReference>
<dbReference type="Gene3D" id="2.40.50.660">
    <property type="match status" value="1"/>
</dbReference>
<name>A0ABD5FJA0_ENTCA</name>
<accession>A0ABD5FJA0</accession>
<sequence>MDFLFPLFVFIFIAIILYQIMEFLRNESAPEFSVPATLVDKSMRSSSNVDANGISNQSISYYLLFELENGDRLEFMVGHGKYKLYVIGDSGILRYQRKRFNSLDR</sequence>
<proteinExistence type="predicted"/>
<evidence type="ECO:0000256" key="1">
    <source>
        <dbReference type="SAM" id="Phobius"/>
    </source>
</evidence>
<evidence type="ECO:0000313" key="3">
    <source>
        <dbReference type="Proteomes" id="UP001253851"/>
    </source>
</evidence>
<keyword evidence="1" id="KW-0472">Membrane</keyword>
<comment type="caution">
    <text evidence="2">The sequence shown here is derived from an EMBL/GenBank/DDBJ whole genome shotgun (WGS) entry which is preliminary data.</text>
</comment>
<reference evidence="2 3" key="1">
    <citation type="submission" date="2023-03" db="EMBL/GenBank/DDBJ databases">
        <authorList>
            <person name="Shen W."/>
            <person name="Cai J."/>
        </authorList>
    </citation>
    <scope>NUCLEOTIDE SEQUENCE [LARGE SCALE GENOMIC DNA]</scope>
    <source>
        <strain evidence="2 3">B516</strain>
    </source>
</reference>
<protein>
    <submittedName>
        <fullName evidence="2">DUF2500 domain-containing protein</fullName>
    </submittedName>
</protein>
<dbReference type="RefSeq" id="WP_213356814.1">
    <property type="nucleotide sequence ID" value="NZ_JAFLJG010000006.1"/>
</dbReference>
<keyword evidence="1" id="KW-0812">Transmembrane</keyword>
<dbReference type="AlphaFoldDB" id="A0ABD5FJA0"/>
<feature type="transmembrane region" description="Helical" evidence="1">
    <location>
        <begin position="6"/>
        <end position="24"/>
    </location>
</feature>
<organism evidence="2 3">
    <name type="scientific">Enterococcus casseliflavus</name>
    <name type="common">Enterococcus flavescens</name>
    <dbReference type="NCBI Taxonomy" id="37734"/>
    <lineage>
        <taxon>Bacteria</taxon>
        <taxon>Bacillati</taxon>
        <taxon>Bacillota</taxon>
        <taxon>Bacilli</taxon>
        <taxon>Lactobacillales</taxon>
        <taxon>Enterococcaceae</taxon>
        <taxon>Enterococcus</taxon>
    </lineage>
</organism>
<dbReference type="EMBL" id="JARQDZ010000002">
    <property type="protein sequence ID" value="MDT2982042.1"/>
    <property type="molecule type" value="Genomic_DNA"/>
</dbReference>
<evidence type="ECO:0000313" key="2">
    <source>
        <dbReference type="EMBL" id="MDT2982042.1"/>
    </source>
</evidence>
<dbReference type="InterPro" id="IPR019635">
    <property type="entry name" value="DUF2500"/>
</dbReference>
<keyword evidence="1" id="KW-1133">Transmembrane helix</keyword>
<dbReference type="Pfam" id="PF10694">
    <property type="entry name" value="DUF2500"/>
    <property type="match status" value="1"/>
</dbReference>
<gene>
    <name evidence="2" type="ORF">P7I34_05170</name>
</gene>